<evidence type="ECO:0000313" key="3">
    <source>
        <dbReference type="Proteomes" id="UP000318138"/>
    </source>
</evidence>
<dbReference type="Pfam" id="PF26154">
    <property type="entry name" value="DUF8042"/>
    <property type="match status" value="1"/>
</dbReference>
<gene>
    <name evidence="2" type="ORF">FLK61_37620</name>
</gene>
<dbReference type="KEGG" id="psua:FLK61_37620"/>
<organism evidence="2 3">
    <name type="scientific">Paenalkalicoccus suaedae</name>
    <dbReference type="NCBI Taxonomy" id="2592382"/>
    <lineage>
        <taxon>Bacteria</taxon>
        <taxon>Bacillati</taxon>
        <taxon>Bacillota</taxon>
        <taxon>Bacilli</taxon>
        <taxon>Bacillales</taxon>
        <taxon>Bacillaceae</taxon>
        <taxon>Paenalkalicoccus</taxon>
    </lineage>
</organism>
<dbReference type="InterPro" id="IPR058355">
    <property type="entry name" value="DUF8042"/>
</dbReference>
<name>A0A859FH23_9BACI</name>
<proteinExistence type="predicted"/>
<keyword evidence="3" id="KW-1185">Reference proteome</keyword>
<dbReference type="Proteomes" id="UP000318138">
    <property type="component" value="Chromosome"/>
</dbReference>
<feature type="domain" description="DUF8042" evidence="1">
    <location>
        <begin position="1"/>
        <end position="117"/>
    </location>
</feature>
<evidence type="ECO:0000259" key="1">
    <source>
        <dbReference type="Pfam" id="PF26154"/>
    </source>
</evidence>
<reference evidence="3" key="1">
    <citation type="submission" date="2019-07" db="EMBL/GenBank/DDBJ databases">
        <title>Bacillus alkalisoli sp. nov. isolated from saline soil.</title>
        <authorList>
            <person name="Sun J.-Q."/>
            <person name="Xu L."/>
        </authorList>
    </citation>
    <scope>NUCLEOTIDE SEQUENCE [LARGE SCALE GENOMIC DNA]</scope>
    <source>
        <strain evidence="3">M4U3P1</strain>
    </source>
</reference>
<protein>
    <recommendedName>
        <fullName evidence="1">DUF8042 domain-containing protein</fullName>
    </recommendedName>
</protein>
<sequence length="122" mass="13738">MDNTVEVTQRSVALAETMQEGVAHIKKLLQEGKYEQTVSLLDDIVQGFASVSASINQIKDDIDTENIRVAEANLRNGFDAIVTAYERKNYGQAQEIIQFTLQPKLKAWHDAMEDSFKSYLIS</sequence>
<accession>A0A859FH23</accession>
<evidence type="ECO:0000313" key="2">
    <source>
        <dbReference type="EMBL" id="QKS72351.1"/>
    </source>
</evidence>
<dbReference type="RefSeq" id="WP_176010331.1">
    <property type="nucleotide sequence ID" value="NZ_CP041372.2"/>
</dbReference>
<dbReference type="AlphaFoldDB" id="A0A859FH23"/>
<dbReference type="EMBL" id="CP041372">
    <property type="protein sequence ID" value="QKS72351.1"/>
    <property type="molecule type" value="Genomic_DNA"/>
</dbReference>